<keyword evidence="3" id="KW-1185">Reference proteome</keyword>
<accession>A0A5C3M652</accession>
<reference evidence="2 3" key="1">
    <citation type="journal article" date="2019" name="Nat. Ecol. Evol.">
        <title>Megaphylogeny resolves global patterns of mushroom evolution.</title>
        <authorList>
            <person name="Varga T."/>
            <person name="Krizsan K."/>
            <person name="Foldi C."/>
            <person name="Dima B."/>
            <person name="Sanchez-Garcia M."/>
            <person name="Sanchez-Ramirez S."/>
            <person name="Szollosi G.J."/>
            <person name="Szarkandi J.G."/>
            <person name="Papp V."/>
            <person name="Albert L."/>
            <person name="Andreopoulos W."/>
            <person name="Angelini C."/>
            <person name="Antonin V."/>
            <person name="Barry K.W."/>
            <person name="Bougher N.L."/>
            <person name="Buchanan P."/>
            <person name="Buyck B."/>
            <person name="Bense V."/>
            <person name="Catcheside P."/>
            <person name="Chovatia M."/>
            <person name="Cooper J."/>
            <person name="Damon W."/>
            <person name="Desjardin D."/>
            <person name="Finy P."/>
            <person name="Geml J."/>
            <person name="Haridas S."/>
            <person name="Hughes K."/>
            <person name="Justo A."/>
            <person name="Karasinski D."/>
            <person name="Kautmanova I."/>
            <person name="Kiss B."/>
            <person name="Kocsube S."/>
            <person name="Kotiranta H."/>
            <person name="LaButti K.M."/>
            <person name="Lechner B.E."/>
            <person name="Liimatainen K."/>
            <person name="Lipzen A."/>
            <person name="Lukacs Z."/>
            <person name="Mihaltcheva S."/>
            <person name="Morgado L.N."/>
            <person name="Niskanen T."/>
            <person name="Noordeloos M.E."/>
            <person name="Ohm R.A."/>
            <person name="Ortiz-Santana B."/>
            <person name="Ovrebo C."/>
            <person name="Racz N."/>
            <person name="Riley R."/>
            <person name="Savchenko A."/>
            <person name="Shiryaev A."/>
            <person name="Soop K."/>
            <person name="Spirin V."/>
            <person name="Szebenyi C."/>
            <person name="Tomsovsky M."/>
            <person name="Tulloss R.E."/>
            <person name="Uehling J."/>
            <person name="Grigoriev I.V."/>
            <person name="Vagvolgyi C."/>
            <person name="Papp T."/>
            <person name="Martin F.M."/>
            <person name="Miettinen O."/>
            <person name="Hibbett D.S."/>
            <person name="Nagy L.G."/>
        </authorList>
    </citation>
    <scope>NUCLEOTIDE SEQUENCE [LARGE SCALE GENOMIC DNA]</scope>
    <source>
        <strain evidence="2 3">CBS 166.37</strain>
    </source>
</reference>
<evidence type="ECO:0000313" key="2">
    <source>
        <dbReference type="EMBL" id="TFK40810.1"/>
    </source>
</evidence>
<evidence type="ECO:0000313" key="3">
    <source>
        <dbReference type="Proteomes" id="UP000308652"/>
    </source>
</evidence>
<gene>
    <name evidence="2" type="ORF">BDQ12DRAFT_721424</name>
</gene>
<evidence type="ECO:0000256" key="1">
    <source>
        <dbReference type="SAM" id="MobiDB-lite"/>
    </source>
</evidence>
<dbReference type="AlphaFoldDB" id="A0A5C3M652"/>
<sequence>MAQYFPHRRHASSSTVAKESLRLQEEPEPWASLQLSDSSIYVFPNPSSMPPSPSQISDISVPTDFSLSAVSLSRDPSPNANIQNFQVARSPMCTLLTPLSDGQGLEDDEWGWEITPPPERSLLIGAEEERERHDHWEIVARRRAREEYMNSLSSLRTLSSHSIALMKHNRQHSNSSNIVVTTPHPRIHIPFLSFFISFLSVDDTTLHLLTQSPSHSSLFPGHVIPAPLPLESNDFEPKNEGLHGVEKLLSREDESRTLKDGMAVASDSLISPLAPFLVSPFRLSGLWDMVNELVTSSGKALCEVLQPR</sequence>
<feature type="compositionally biased region" description="Basic residues" evidence="1">
    <location>
        <begin position="1"/>
        <end position="11"/>
    </location>
</feature>
<proteinExistence type="predicted"/>
<dbReference type="OrthoDB" id="3069047at2759"/>
<feature type="region of interest" description="Disordered" evidence="1">
    <location>
        <begin position="1"/>
        <end position="20"/>
    </location>
</feature>
<protein>
    <submittedName>
        <fullName evidence="2">Uncharacterized protein</fullName>
    </submittedName>
</protein>
<dbReference type="EMBL" id="ML213596">
    <property type="protein sequence ID" value="TFK40810.1"/>
    <property type="molecule type" value="Genomic_DNA"/>
</dbReference>
<dbReference type="Proteomes" id="UP000308652">
    <property type="component" value="Unassembled WGS sequence"/>
</dbReference>
<organism evidence="2 3">
    <name type="scientific">Crucibulum laeve</name>
    <dbReference type="NCBI Taxonomy" id="68775"/>
    <lineage>
        <taxon>Eukaryota</taxon>
        <taxon>Fungi</taxon>
        <taxon>Dikarya</taxon>
        <taxon>Basidiomycota</taxon>
        <taxon>Agaricomycotina</taxon>
        <taxon>Agaricomycetes</taxon>
        <taxon>Agaricomycetidae</taxon>
        <taxon>Agaricales</taxon>
        <taxon>Agaricineae</taxon>
        <taxon>Nidulariaceae</taxon>
        <taxon>Crucibulum</taxon>
    </lineage>
</organism>
<name>A0A5C3M652_9AGAR</name>